<gene>
    <name evidence="3" type="ORF">X474_06635</name>
</gene>
<dbReference type="EMBL" id="AZAC01000008">
    <property type="protein sequence ID" value="KIX14816.1"/>
    <property type="molecule type" value="Genomic_DNA"/>
</dbReference>
<dbReference type="OrthoDB" id="9813820at2"/>
<dbReference type="InParanoid" id="A0A0D2JGF1"/>
<dbReference type="PROSITE" id="PS51352">
    <property type="entry name" value="THIOREDOXIN_2"/>
    <property type="match status" value="1"/>
</dbReference>
<keyword evidence="4" id="KW-1185">Reference proteome</keyword>
<feature type="signal peptide" evidence="1">
    <location>
        <begin position="1"/>
        <end position="25"/>
    </location>
</feature>
<dbReference type="InterPro" id="IPR050553">
    <property type="entry name" value="Thioredoxin_ResA/DsbE_sf"/>
</dbReference>
<accession>A0A0D2JGF1</accession>
<dbReference type="Pfam" id="PF00578">
    <property type="entry name" value="AhpC-TSA"/>
    <property type="match status" value="1"/>
</dbReference>
<evidence type="ECO:0000256" key="1">
    <source>
        <dbReference type="SAM" id="SignalP"/>
    </source>
</evidence>
<dbReference type="PANTHER" id="PTHR42852:SF13">
    <property type="entry name" value="PROTEIN DIPZ"/>
    <property type="match status" value="1"/>
</dbReference>
<dbReference type="GO" id="GO:0016491">
    <property type="term" value="F:oxidoreductase activity"/>
    <property type="evidence" value="ECO:0007669"/>
    <property type="project" value="InterPro"/>
</dbReference>
<reference evidence="3 4" key="1">
    <citation type="submission" date="2013-11" db="EMBL/GenBank/DDBJ databases">
        <title>Metagenomic analysis of a methanogenic consortium involved in long chain n-alkane degradation.</title>
        <authorList>
            <person name="Davidova I.A."/>
            <person name="Callaghan A.V."/>
            <person name="Wawrik B."/>
            <person name="Pruitt S."/>
            <person name="Marks C."/>
            <person name="Duncan K.E."/>
            <person name="Suflita J.M."/>
        </authorList>
    </citation>
    <scope>NUCLEOTIDE SEQUENCE [LARGE SCALE GENOMIC DNA]</scope>
    <source>
        <strain evidence="3 4">SPR</strain>
    </source>
</reference>
<dbReference type="STRING" id="1429043.X474_06635"/>
<protein>
    <recommendedName>
        <fullName evidence="2">Thioredoxin domain-containing protein</fullName>
    </recommendedName>
</protein>
<dbReference type="Proteomes" id="UP000032233">
    <property type="component" value="Unassembled WGS sequence"/>
</dbReference>
<comment type="caution">
    <text evidence="3">The sequence shown here is derived from an EMBL/GenBank/DDBJ whole genome shotgun (WGS) entry which is preliminary data.</text>
</comment>
<dbReference type="InterPro" id="IPR013766">
    <property type="entry name" value="Thioredoxin_domain"/>
</dbReference>
<keyword evidence="1" id="KW-0732">Signal</keyword>
<dbReference type="InterPro" id="IPR036249">
    <property type="entry name" value="Thioredoxin-like_sf"/>
</dbReference>
<dbReference type="PANTHER" id="PTHR42852">
    <property type="entry name" value="THIOL:DISULFIDE INTERCHANGE PROTEIN DSBE"/>
    <property type="match status" value="1"/>
</dbReference>
<dbReference type="GO" id="GO:0016209">
    <property type="term" value="F:antioxidant activity"/>
    <property type="evidence" value="ECO:0007669"/>
    <property type="project" value="InterPro"/>
</dbReference>
<dbReference type="RefSeq" id="WP_052514912.1">
    <property type="nucleotide sequence ID" value="NZ_AZAC01000008.1"/>
</dbReference>
<dbReference type="InterPro" id="IPR000866">
    <property type="entry name" value="AhpC/TSA"/>
</dbReference>
<sequence>MIRKITLVALAALFFVAAWTVPSQAGQVLDFDLPTVDGGRLRLSDFRGRVVILDFFASWCRPCKAGMKKLNKLAKAQGQNGVSVIGFALDKAGIKKVRPFVAKLGIDFPVVLGNMEEARRLTRELGGLDVVPTSLVIDPQGRAVKRLVGLVSRETLMASVRPHLKSQAPPEPTSAQVDRRHEGERRFQRIWLTDQQYVGGQSGFFVHIIAELADLAAEQGLWFGLHIRPEARSGSGLAPLDKPKKLFLRVDDASRRHFILFVSCDQLPATASQGVYRSWVTILGPNQKTLERSGDIIFEKPNCITARAR</sequence>
<feature type="chain" id="PRO_5002244845" description="Thioredoxin domain-containing protein" evidence="1">
    <location>
        <begin position="26"/>
        <end position="309"/>
    </location>
</feature>
<proteinExistence type="predicted"/>
<dbReference type="CDD" id="cd02966">
    <property type="entry name" value="TlpA_like_family"/>
    <property type="match status" value="1"/>
</dbReference>
<dbReference type="SUPFAM" id="SSF52833">
    <property type="entry name" value="Thioredoxin-like"/>
    <property type="match status" value="1"/>
</dbReference>
<evidence type="ECO:0000313" key="3">
    <source>
        <dbReference type="EMBL" id="KIX14816.1"/>
    </source>
</evidence>
<name>A0A0D2JGF1_9BACT</name>
<dbReference type="AlphaFoldDB" id="A0A0D2JGF1"/>
<feature type="domain" description="Thioredoxin" evidence="2">
    <location>
        <begin position="22"/>
        <end position="165"/>
    </location>
</feature>
<evidence type="ECO:0000313" key="4">
    <source>
        <dbReference type="Proteomes" id="UP000032233"/>
    </source>
</evidence>
<dbReference type="Gene3D" id="3.40.30.10">
    <property type="entry name" value="Glutaredoxin"/>
    <property type="match status" value="1"/>
</dbReference>
<organism evidence="3 4">
    <name type="scientific">Dethiosulfatarculus sandiegensis</name>
    <dbReference type="NCBI Taxonomy" id="1429043"/>
    <lineage>
        <taxon>Bacteria</taxon>
        <taxon>Pseudomonadati</taxon>
        <taxon>Thermodesulfobacteriota</taxon>
        <taxon>Desulfarculia</taxon>
        <taxon>Desulfarculales</taxon>
        <taxon>Desulfarculaceae</taxon>
        <taxon>Dethiosulfatarculus</taxon>
    </lineage>
</organism>
<evidence type="ECO:0000259" key="2">
    <source>
        <dbReference type="PROSITE" id="PS51352"/>
    </source>
</evidence>